<dbReference type="PROSITE" id="PS50112">
    <property type="entry name" value="PAS"/>
    <property type="match status" value="1"/>
</dbReference>
<evidence type="ECO:0000259" key="1">
    <source>
        <dbReference type="PROSITE" id="PS50112"/>
    </source>
</evidence>
<dbReference type="InterPro" id="IPR035965">
    <property type="entry name" value="PAS-like_dom_sf"/>
</dbReference>
<evidence type="ECO:0000313" key="3">
    <source>
        <dbReference type="EMBL" id="AII06355.1"/>
    </source>
</evidence>
<dbReference type="SMART" id="SM00091">
    <property type="entry name" value="PAS"/>
    <property type="match status" value="1"/>
</dbReference>
<proteinExistence type="predicted"/>
<dbReference type="InterPro" id="IPR029787">
    <property type="entry name" value="Nucleotide_cyclase"/>
</dbReference>
<dbReference type="InterPro" id="IPR013656">
    <property type="entry name" value="PAS_4"/>
</dbReference>
<feature type="domain" description="GGDEF" evidence="2">
    <location>
        <begin position="269"/>
        <end position="399"/>
    </location>
</feature>
<dbReference type="NCBIfam" id="TIGR00254">
    <property type="entry name" value="GGDEF"/>
    <property type="match status" value="1"/>
</dbReference>
<dbReference type="PANTHER" id="PTHR44757:SF2">
    <property type="entry name" value="BIOFILM ARCHITECTURE MAINTENANCE PROTEIN MBAA"/>
    <property type="match status" value="1"/>
</dbReference>
<dbReference type="CDD" id="cd00130">
    <property type="entry name" value="PAS"/>
    <property type="match status" value="1"/>
</dbReference>
<dbReference type="AlphaFoldDB" id="A0A076EJM1"/>
<gene>
    <name evidence="3" type="ORF">EP51_17755</name>
</gene>
<dbReference type="Pfam" id="PF00990">
    <property type="entry name" value="GGDEF"/>
    <property type="match status" value="1"/>
</dbReference>
<dbReference type="Proteomes" id="UP000028488">
    <property type="component" value="Chromosome"/>
</dbReference>
<name>A0A076EJM1_RHOOP</name>
<dbReference type="Gene3D" id="3.30.70.270">
    <property type="match status" value="1"/>
</dbReference>
<sequence>MALGIPRLGVGIVRYDIVNGTLWWDEKAAAIFGDDGSRPPLELWRQRVHSEDIGAVRRMFGDTAGSVGAECVFRIVLADRSTRYILTRSIDVTTDASGAPVELTGVVIELGHVAGRDAQLASLLDRVGLGFMALDEDLRIIYVNSGCLRHVRRSRDELLGRVVTEVLPETQGSYFDALCRKVLATGREQRTRVDSLYSPGMTIEVTAAADSGALVVHFRDVTAEVTAQQQADEAHALLLHEATHDSLTGLLNRAAITEHLQRLFEPGAGPAVALFLDVDGFKDVNDTRGHHVGDRILQGVSEHLRHAMRAPSAVGRLGGDEFVAILPDVDEYDVDDVVTRMLASITTPIDVGDELLVVTISVGMARSTSARTVDELLHHADTALYAAKRRGGNTAVWHH</sequence>
<feature type="domain" description="PAS" evidence="1">
    <location>
        <begin position="116"/>
        <end position="186"/>
    </location>
</feature>
<dbReference type="CDD" id="cd01949">
    <property type="entry name" value="GGDEF"/>
    <property type="match status" value="1"/>
</dbReference>
<evidence type="ECO:0000259" key="2">
    <source>
        <dbReference type="PROSITE" id="PS50887"/>
    </source>
</evidence>
<dbReference type="Pfam" id="PF08447">
    <property type="entry name" value="PAS_3"/>
    <property type="match status" value="1"/>
</dbReference>
<dbReference type="RefSeq" id="WP_037241546.1">
    <property type="nucleotide sequence ID" value="NZ_CP008947.1"/>
</dbReference>
<dbReference type="InterPro" id="IPR013655">
    <property type="entry name" value="PAS_fold_3"/>
</dbReference>
<reference evidence="3 4" key="1">
    <citation type="submission" date="2014-07" db="EMBL/GenBank/DDBJ databases">
        <title>Genome Sequence of Rhodococcus opacus Strain R7, a Biodegrader of Mono- and Polycyclic Aromatic Hydrocarbons.</title>
        <authorList>
            <person name="Di Gennaro P."/>
            <person name="Zampolli J."/>
            <person name="Presti I."/>
            <person name="Cappelletti M."/>
            <person name="D'Ursi P."/>
            <person name="Orro A."/>
            <person name="Mezzelani A."/>
            <person name="Milanesi L."/>
        </authorList>
    </citation>
    <scope>NUCLEOTIDE SEQUENCE [LARGE SCALE GENOMIC DNA]</scope>
    <source>
        <strain evidence="3 4">R7</strain>
    </source>
</reference>
<dbReference type="SUPFAM" id="SSF55073">
    <property type="entry name" value="Nucleotide cyclase"/>
    <property type="match status" value="1"/>
</dbReference>
<dbReference type="eggNOG" id="COG2199">
    <property type="taxonomic scope" value="Bacteria"/>
</dbReference>
<dbReference type="InterPro" id="IPR043128">
    <property type="entry name" value="Rev_trsase/Diguanyl_cyclase"/>
</dbReference>
<dbReference type="EMBL" id="CP008947">
    <property type="protein sequence ID" value="AII06355.1"/>
    <property type="molecule type" value="Genomic_DNA"/>
</dbReference>
<dbReference type="PROSITE" id="PS50887">
    <property type="entry name" value="GGDEF"/>
    <property type="match status" value="1"/>
</dbReference>
<dbReference type="Gene3D" id="3.30.450.20">
    <property type="entry name" value="PAS domain"/>
    <property type="match status" value="2"/>
</dbReference>
<accession>A0A076EJM1</accession>
<evidence type="ECO:0000313" key="4">
    <source>
        <dbReference type="Proteomes" id="UP000028488"/>
    </source>
</evidence>
<dbReference type="PANTHER" id="PTHR44757">
    <property type="entry name" value="DIGUANYLATE CYCLASE DGCP"/>
    <property type="match status" value="1"/>
</dbReference>
<dbReference type="InterPro" id="IPR052155">
    <property type="entry name" value="Biofilm_reg_signaling"/>
</dbReference>
<dbReference type="InterPro" id="IPR000160">
    <property type="entry name" value="GGDEF_dom"/>
</dbReference>
<dbReference type="Pfam" id="PF08448">
    <property type="entry name" value="PAS_4"/>
    <property type="match status" value="1"/>
</dbReference>
<dbReference type="InterPro" id="IPR000014">
    <property type="entry name" value="PAS"/>
</dbReference>
<dbReference type="SMART" id="SM00267">
    <property type="entry name" value="GGDEF"/>
    <property type="match status" value="1"/>
</dbReference>
<protein>
    <submittedName>
        <fullName evidence="3">Diguanylate cyclase</fullName>
    </submittedName>
</protein>
<dbReference type="SUPFAM" id="SSF55785">
    <property type="entry name" value="PYP-like sensor domain (PAS domain)"/>
    <property type="match status" value="1"/>
</dbReference>
<organism evidence="3 4">
    <name type="scientific">Rhodococcus opacus</name>
    <name type="common">Nocardia opaca</name>
    <dbReference type="NCBI Taxonomy" id="37919"/>
    <lineage>
        <taxon>Bacteria</taxon>
        <taxon>Bacillati</taxon>
        <taxon>Actinomycetota</taxon>
        <taxon>Actinomycetes</taxon>
        <taxon>Mycobacteriales</taxon>
        <taxon>Nocardiaceae</taxon>
        <taxon>Rhodococcus</taxon>
    </lineage>
</organism>